<evidence type="ECO:0000313" key="5">
    <source>
        <dbReference type="Proteomes" id="UP000803844"/>
    </source>
</evidence>
<dbReference type="GeneID" id="63838140"/>
<sequence>MSASCTARQRYSSTLSKVTVHCMIIATSYCALFMVQTQYGMVRRYKELSVMNLLYLQAQIHSLKTQLDQEIAADAASVDNTERPLWNYHWLSLATSGTRGDGKRWKIWLELHEAIDRHNRVVALSPPTNAQRDFLSKYISDDGMNGGRCGFMSAELVGDNPAAYQKLHLEDLVMFEAPASGGDSLLDKCFVEPAMKVIHIALRSHKRTIMQDLEAGLPSPEGDNTSEHEKTGENSQAAAVRKVELYQYSAPWNTFMTKFIRTGLSILLPCAAILSLNAVPGQNTRVYLVCMFSVVFSMGMAMFTQTRGTQVFAVTAAFMSVLLVFCGGNGSGN</sequence>
<feature type="transmembrane region" description="Helical" evidence="2">
    <location>
        <begin position="259"/>
        <end position="279"/>
    </location>
</feature>
<keyword evidence="5" id="KW-1185">Reference proteome</keyword>
<accession>A0A9P4XSA8</accession>
<dbReference type="EMBL" id="MU032354">
    <property type="protein sequence ID" value="KAF3760006.1"/>
    <property type="molecule type" value="Genomic_DNA"/>
</dbReference>
<dbReference type="Proteomes" id="UP000803844">
    <property type="component" value="Unassembled WGS sequence"/>
</dbReference>
<evidence type="ECO:0000313" key="4">
    <source>
        <dbReference type="EMBL" id="KAF3760006.1"/>
    </source>
</evidence>
<dbReference type="PANTHER" id="PTHR34502">
    <property type="entry name" value="DUF6594 DOMAIN-CONTAINING PROTEIN-RELATED"/>
    <property type="match status" value="1"/>
</dbReference>
<dbReference type="PANTHER" id="PTHR34502:SF5">
    <property type="entry name" value="DUF6594 DOMAIN-CONTAINING PROTEIN"/>
    <property type="match status" value="1"/>
</dbReference>
<reference evidence="4" key="1">
    <citation type="journal article" date="2020" name="Phytopathology">
        <title>Genome sequence of the chestnut blight fungus Cryphonectria parasitica EP155: A fundamental resource for an archetypical invasive plant pathogen.</title>
        <authorList>
            <person name="Crouch J.A."/>
            <person name="Dawe A."/>
            <person name="Aerts A."/>
            <person name="Barry K."/>
            <person name="Churchill A.C.L."/>
            <person name="Grimwood J."/>
            <person name="Hillman B."/>
            <person name="Milgroom M.G."/>
            <person name="Pangilinan J."/>
            <person name="Smith M."/>
            <person name="Salamov A."/>
            <person name="Schmutz J."/>
            <person name="Yadav J."/>
            <person name="Grigoriev I.V."/>
            <person name="Nuss D."/>
        </authorList>
    </citation>
    <scope>NUCLEOTIDE SEQUENCE</scope>
    <source>
        <strain evidence="4">EP155</strain>
    </source>
</reference>
<comment type="caution">
    <text evidence="4">The sequence shown here is derived from an EMBL/GenBank/DDBJ whole genome shotgun (WGS) entry which is preliminary data.</text>
</comment>
<name>A0A9P4XSA8_CRYP1</name>
<organism evidence="4 5">
    <name type="scientific">Cryphonectria parasitica (strain ATCC 38755 / EP155)</name>
    <dbReference type="NCBI Taxonomy" id="660469"/>
    <lineage>
        <taxon>Eukaryota</taxon>
        <taxon>Fungi</taxon>
        <taxon>Dikarya</taxon>
        <taxon>Ascomycota</taxon>
        <taxon>Pezizomycotina</taxon>
        <taxon>Sordariomycetes</taxon>
        <taxon>Sordariomycetidae</taxon>
        <taxon>Diaporthales</taxon>
        <taxon>Cryphonectriaceae</taxon>
        <taxon>Cryphonectria-Endothia species complex</taxon>
        <taxon>Cryphonectria</taxon>
    </lineage>
</organism>
<keyword evidence="2" id="KW-0472">Membrane</keyword>
<evidence type="ECO:0000256" key="2">
    <source>
        <dbReference type="SAM" id="Phobius"/>
    </source>
</evidence>
<proteinExistence type="predicted"/>
<evidence type="ECO:0000256" key="1">
    <source>
        <dbReference type="SAM" id="MobiDB-lite"/>
    </source>
</evidence>
<feature type="region of interest" description="Disordered" evidence="1">
    <location>
        <begin position="215"/>
        <end position="236"/>
    </location>
</feature>
<dbReference type="OrthoDB" id="5342093at2759"/>
<gene>
    <name evidence="4" type="ORF">M406DRAFT_335217</name>
</gene>
<evidence type="ECO:0000259" key="3">
    <source>
        <dbReference type="Pfam" id="PF20237"/>
    </source>
</evidence>
<dbReference type="Pfam" id="PF20237">
    <property type="entry name" value="DUF6594"/>
    <property type="match status" value="1"/>
</dbReference>
<keyword evidence="2" id="KW-0812">Transmembrane</keyword>
<feature type="transmembrane region" description="Helical" evidence="2">
    <location>
        <begin position="311"/>
        <end position="330"/>
    </location>
</feature>
<feature type="transmembrane region" description="Helical" evidence="2">
    <location>
        <begin position="18"/>
        <end position="35"/>
    </location>
</feature>
<feature type="domain" description="DUF6594" evidence="3">
    <location>
        <begin position="36"/>
        <end position="322"/>
    </location>
</feature>
<dbReference type="InterPro" id="IPR046529">
    <property type="entry name" value="DUF6594"/>
</dbReference>
<dbReference type="AlphaFoldDB" id="A0A9P4XSA8"/>
<feature type="transmembrane region" description="Helical" evidence="2">
    <location>
        <begin position="285"/>
        <end position="304"/>
    </location>
</feature>
<dbReference type="RefSeq" id="XP_040770985.1">
    <property type="nucleotide sequence ID" value="XM_040921011.1"/>
</dbReference>
<protein>
    <recommendedName>
        <fullName evidence="3">DUF6594 domain-containing protein</fullName>
    </recommendedName>
</protein>
<keyword evidence="2" id="KW-1133">Transmembrane helix</keyword>